<evidence type="ECO:0000313" key="3">
    <source>
        <dbReference type="Proteomes" id="UP000716291"/>
    </source>
</evidence>
<evidence type="ECO:0000259" key="1">
    <source>
        <dbReference type="SMART" id="SM00471"/>
    </source>
</evidence>
<dbReference type="Proteomes" id="UP000716291">
    <property type="component" value="Unassembled WGS sequence"/>
</dbReference>
<gene>
    <name evidence="2" type="ORF">G6F64_002505</name>
</gene>
<dbReference type="Gene3D" id="1.20.58.1910">
    <property type="match status" value="1"/>
</dbReference>
<protein>
    <recommendedName>
        <fullName evidence="1">HD/PDEase domain-containing protein</fullName>
    </recommendedName>
</protein>
<dbReference type="OrthoDB" id="16547at2759"/>
<organism evidence="2 3">
    <name type="scientific">Rhizopus oryzae</name>
    <name type="common">Mucormycosis agent</name>
    <name type="synonym">Rhizopus arrhizus var. delemar</name>
    <dbReference type="NCBI Taxonomy" id="64495"/>
    <lineage>
        <taxon>Eukaryota</taxon>
        <taxon>Fungi</taxon>
        <taxon>Fungi incertae sedis</taxon>
        <taxon>Mucoromycota</taxon>
        <taxon>Mucoromycotina</taxon>
        <taxon>Mucoromycetes</taxon>
        <taxon>Mucorales</taxon>
        <taxon>Mucorineae</taxon>
        <taxon>Rhizopodaceae</taxon>
        <taxon>Rhizopus</taxon>
    </lineage>
</organism>
<proteinExistence type="predicted"/>
<name>A0A9P7BVL7_RHIOR</name>
<accession>A0A9P7BVL7</accession>
<dbReference type="AlphaFoldDB" id="A0A9P7BVL7"/>
<comment type="caution">
    <text evidence="2">The sequence shown here is derived from an EMBL/GenBank/DDBJ whole genome shotgun (WGS) entry which is preliminary data.</text>
</comment>
<dbReference type="InterPro" id="IPR003607">
    <property type="entry name" value="HD/PDEase_dom"/>
</dbReference>
<evidence type="ECO:0000313" key="2">
    <source>
        <dbReference type="EMBL" id="KAG1313098.1"/>
    </source>
</evidence>
<dbReference type="PANTHER" id="PTHR33594">
    <property type="entry name" value="SUPERFAMILY HYDROLASE, PUTATIVE (AFU_ORTHOLOGUE AFUA_1G03035)-RELATED"/>
    <property type="match status" value="1"/>
</dbReference>
<dbReference type="Gene3D" id="1.10.472.50">
    <property type="entry name" value="HD-domain/PDEase-like"/>
    <property type="match status" value="1"/>
</dbReference>
<reference evidence="2" key="1">
    <citation type="journal article" date="2020" name="Microb. Genom.">
        <title>Genetic diversity of clinical and environmental Mucorales isolates obtained from an investigation of mucormycosis cases among solid organ transplant recipients.</title>
        <authorList>
            <person name="Nguyen M.H."/>
            <person name="Kaul D."/>
            <person name="Muto C."/>
            <person name="Cheng S.J."/>
            <person name="Richter R.A."/>
            <person name="Bruno V.M."/>
            <person name="Liu G."/>
            <person name="Beyhan S."/>
            <person name="Sundermann A.J."/>
            <person name="Mounaud S."/>
            <person name="Pasculle A.W."/>
            <person name="Nierman W.C."/>
            <person name="Driscoll E."/>
            <person name="Cumbie R."/>
            <person name="Clancy C.J."/>
            <person name="Dupont C.L."/>
        </authorList>
    </citation>
    <scope>NUCLEOTIDE SEQUENCE</scope>
    <source>
        <strain evidence="2">GL11</strain>
    </source>
</reference>
<dbReference type="EMBL" id="JAANQT010000219">
    <property type="protein sequence ID" value="KAG1313098.1"/>
    <property type="molecule type" value="Genomic_DNA"/>
</dbReference>
<sequence length="232" mass="26680">MTTRDIIQVTRQMVTEYMAKFDSSHDMYHVERVVALALDIAKDCSSTKDQTVDLQVVELAALCHDVGDRKYYQGKETGGQLIEKFLQEHGYEKASLVSKIVDHIGFSKELGWDDQKDPKEQVKWRNSCLELHAVQDADKLDAIGAFGIMRCAAFSGTKNIPLFVPDQKIVKDLTQEIYLQNKNQSSIAHFHEKLFKLKTMMRTRKGKALAIKRDEFMKTFVDQINEEYNLLK</sequence>
<dbReference type="SMART" id="SM00471">
    <property type="entry name" value="HDc"/>
    <property type="match status" value="1"/>
</dbReference>
<dbReference type="InterPro" id="IPR006674">
    <property type="entry name" value="HD_domain"/>
</dbReference>
<dbReference type="PANTHER" id="PTHR33594:SF1">
    <property type="entry name" value="HD_PDEASE DOMAIN-CONTAINING PROTEIN"/>
    <property type="match status" value="1"/>
</dbReference>
<dbReference type="CDD" id="cd00077">
    <property type="entry name" value="HDc"/>
    <property type="match status" value="1"/>
</dbReference>
<keyword evidence="3" id="KW-1185">Reference proteome</keyword>
<dbReference type="Pfam" id="PF01966">
    <property type="entry name" value="HD"/>
    <property type="match status" value="1"/>
</dbReference>
<dbReference type="SUPFAM" id="SSF109604">
    <property type="entry name" value="HD-domain/PDEase-like"/>
    <property type="match status" value="1"/>
</dbReference>
<feature type="domain" description="HD/PDEase" evidence="1">
    <location>
        <begin position="22"/>
        <end position="152"/>
    </location>
</feature>